<dbReference type="Proteomes" id="UP000009138">
    <property type="component" value="Unassembled WGS sequence"/>
</dbReference>
<feature type="domain" description="RGS" evidence="1">
    <location>
        <begin position="100"/>
        <end position="211"/>
    </location>
</feature>
<dbReference type="GeneID" id="93611069"/>
<dbReference type="EMBL" id="CH476733">
    <property type="protein sequence ID" value="EIE79393.1"/>
    <property type="molecule type" value="Genomic_DNA"/>
</dbReference>
<dbReference type="PANTHER" id="PTHR10845">
    <property type="entry name" value="REGULATOR OF G PROTEIN SIGNALING"/>
    <property type="match status" value="1"/>
</dbReference>
<organism evidence="2 3">
    <name type="scientific">Rhizopus delemar (strain RA 99-880 / ATCC MYA-4621 / FGSC 9543 / NRRL 43880)</name>
    <name type="common">Mucormycosis agent</name>
    <name type="synonym">Rhizopus arrhizus var. delemar</name>
    <dbReference type="NCBI Taxonomy" id="246409"/>
    <lineage>
        <taxon>Eukaryota</taxon>
        <taxon>Fungi</taxon>
        <taxon>Fungi incertae sedis</taxon>
        <taxon>Mucoromycota</taxon>
        <taxon>Mucoromycotina</taxon>
        <taxon>Mucoromycetes</taxon>
        <taxon>Mucorales</taxon>
        <taxon>Mucorineae</taxon>
        <taxon>Rhizopodaceae</taxon>
        <taxon>Rhizopus</taxon>
    </lineage>
</organism>
<evidence type="ECO:0000313" key="3">
    <source>
        <dbReference type="Proteomes" id="UP000009138"/>
    </source>
</evidence>
<dbReference type="CDD" id="cd07440">
    <property type="entry name" value="RGS"/>
    <property type="match status" value="1"/>
</dbReference>
<dbReference type="Gene3D" id="1.10.167.10">
    <property type="entry name" value="Regulator of G-protein Signalling 4, domain 2"/>
    <property type="match status" value="1"/>
</dbReference>
<dbReference type="RefSeq" id="XP_067514789.1">
    <property type="nucleotide sequence ID" value="XM_067658688.1"/>
</dbReference>
<gene>
    <name evidence="2" type="ORF">RO3G_04098</name>
</gene>
<dbReference type="PROSITE" id="PS50132">
    <property type="entry name" value="RGS"/>
    <property type="match status" value="1"/>
</dbReference>
<dbReference type="InterPro" id="IPR044926">
    <property type="entry name" value="RGS_subdomain_2"/>
</dbReference>
<dbReference type="AlphaFoldDB" id="I1BT63"/>
<sequence>MSNIGENPIINNIDQTVSPIERKCDESNAGSPFILPSILLNHQTDESYPFDNAISITRTLDNLECPLKDQDVENTELFIKKTHNLLTIYWFPSQDIEQEGLKLLLHSAVPLGYFLYYLLTEYSSENLFFYLAVDNYQNYPFSSQKERRIIANKITKAYLTSSSELEVNLEEHVHKAVKKALEQQRSTSISSGNEFEAAKRHVFPLLNNSYYRFQTSPIWIMMESKCTQRDLRP</sequence>
<keyword evidence="3" id="KW-1185">Reference proteome</keyword>
<dbReference type="SUPFAM" id="SSF48097">
    <property type="entry name" value="Regulator of G-protein signaling, RGS"/>
    <property type="match status" value="1"/>
</dbReference>
<dbReference type="STRING" id="246409.I1BT63"/>
<dbReference type="PANTHER" id="PTHR10845:SF192">
    <property type="entry name" value="DOUBLE HIT, ISOFORM B"/>
    <property type="match status" value="1"/>
</dbReference>
<name>I1BT63_RHIO9</name>
<evidence type="ECO:0000313" key="2">
    <source>
        <dbReference type="EMBL" id="EIE79393.1"/>
    </source>
</evidence>
<dbReference type="InterPro" id="IPR016137">
    <property type="entry name" value="RGS"/>
</dbReference>
<dbReference type="InParanoid" id="I1BT63"/>
<dbReference type="VEuPathDB" id="FungiDB:RO3G_04098"/>
<dbReference type="InterPro" id="IPR036305">
    <property type="entry name" value="RGS_sf"/>
</dbReference>
<evidence type="ECO:0000259" key="1">
    <source>
        <dbReference type="PROSITE" id="PS50132"/>
    </source>
</evidence>
<reference evidence="2 3" key="1">
    <citation type="journal article" date="2009" name="PLoS Genet.">
        <title>Genomic analysis of the basal lineage fungus Rhizopus oryzae reveals a whole-genome duplication.</title>
        <authorList>
            <person name="Ma L.-J."/>
            <person name="Ibrahim A.S."/>
            <person name="Skory C."/>
            <person name="Grabherr M.G."/>
            <person name="Burger G."/>
            <person name="Butler M."/>
            <person name="Elias M."/>
            <person name="Idnurm A."/>
            <person name="Lang B.F."/>
            <person name="Sone T."/>
            <person name="Abe A."/>
            <person name="Calvo S.E."/>
            <person name="Corrochano L.M."/>
            <person name="Engels R."/>
            <person name="Fu J."/>
            <person name="Hansberg W."/>
            <person name="Kim J.-M."/>
            <person name="Kodira C.D."/>
            <person name="Koehrsen M.J."/>
            <person name="Liu B."/>
            <person name="Miranda-Saavedra D."/>
            <person name="O'Leary S."/>
            <person name="Ortiz-Castellanos L."/>
            <person name="Poulter R."/>
            <person name="Rodriguez-Romero J."/>
            <person name="Ruiz-Herrera J."/>
            <person name="Shen Y.-Q."/>
            <person name="Zeng Q."/>
            <person name="Galagan J."/>
            <person name="Birren B.W."/>
            <person name="Cuomo C.A."/>
            <person name="Wickes B.L."/>
        </authorList>
    </citation>
    <scope>NUCLEOTIDE SEQUENCE [LARGE SCALE GENOMIC DNA]</scope>
    <source>
        <strain evidence="3">RA 99-880 / ATCC MYA-4621 / FGSC 9543 / NRRL 43880</strain>
    </source>
</reference>
<dbReference type="OrthoDB" id="196547at2759"/>
<accession>I1BT63</accession>
<dbReference type="Pfam" id="PF00615">
    <property type="entry name" value="RGS"/>
    <property type="match status" value="1"/>
</dbReference>
<protein>
    <recommendedName>
        <fullName evidence="1">RGS domain-containing protein</fullName>
    </recommendedName>
</protein>
<dbReference type="eggNOG" id="ENOG502S6NE">
    <property type="taxonomic scope" value="Eukaryota"/>
</dbReference>
<dbReference type="SMART" id="SM00315">
    <property type="entry name" value="RGS"/>
    <property type="match status" value="1"/>
</dbReference>
<proteinExistence type="predicted"/>